<organism evidence="2 3">
    <name type="scientific">Trifolium medium</name>
    <dbReference type="NCBI Taxonomy" id="97028"/>
    <lineage>
        <taxon>Eukaryota</taxon>
        <taxon>Viridiplantae</taxon>
        <taxon>Streptophyta</taxon>
        <taxon>Embryophyta</taxon>
        <taxon>Tracheophyta</taxon>
        <taxon>Spermatophyta</taxon>
        <taxon>Magnoliopsida</taxon>
        <taxon>eudicotyledons</taxon>
        <taxon>Gunneridae</taxon>
        <taxon>Pentapetalae</taxon>
        <taxon>rosids</taxon>
        <taxon>fabids</taxon>
        <taxon>Fabales</taxon>
        <taxon>Fabaceae</taxon>
        <taxon>Papilionoideae</taxon>
        <taxon>50 kb inversion clade</taxon>
        <taxon>NPAAA clade</taxon>
        <taxon>Hologalegina</taxon>
        <taxon>IRL clade</taxon>
        <taxon>Trifolieae</taxon>
        <taxon>Trifolium</taxon>
    </lineage>
</organism>
<feature type="compositionally biased region" description="Polar residues" evidence="1">
    <location>
        <begin position="10"/>
        <end position="30"/>
    </location>
</feature>
<reference evidence="2 3" key="1">
    <citation type="journal article" date="2018" name="Front. Plant Sci.">
        <title>Red Clover (Trifolium pratense) and Zigzag Clover (T. medium) - A Picture of Genomic Similarities and Differences.</title>
        <authorList>
            <person name="Dluhosova J."/>
            <person name="Istvanek J."/>
            <person name="Nedelnik J."/>
            <person name="Repkova J."/>
        </authorList>
    </citation>
    <scope>NUCLEOTIDE SEQUENCE [LARGE SCALE GENOMIC DNA]</scope>
    <source>
        <strain evidence="3">cv. 10/8</strain>
        <tissue evidence="2">Leaf</tissue>
    </source>
</reference>
<keyword evidence="3" id="KW-1185">Reference proteome</keyword>
<accession>A0A392U1X0</accession>
<dbReference type="EMBL" id="LXQA010696095">
    <property type="protein sequence ID" value="MCI66470.1"/>
    <property type="molecule type" value="Genomic_DNA"/>
</dbReference>
<protein>
    <submittedName>
        <fullName evidence="2">Sulfate transporter</fullName>
    </submittedName>
</protein>
<evidence type="ECO:0000313" key="3">
    <source>
        <dbReference type="Proteomes" id="UP000265520"/>
    </source>
</evidence>
<evidence type="ECO:0000256" key="1">
    <source>
        <dbReference type="SAM" id="MobiDB-lite"/>
    </source>
</evidence>
<comment type="caution">
    <text evidence="2">The sequence shown here is derived from an EMBL/GenBank/DDBJ whole genome shotgun (WGS) entry which is preliminary data.</text>
</comment>
<feature type="non-terminal residue" evidence="2">
    <location>
        <position position="1"/>
    </location>
</feature>
<feature type="non-terminal residue" evidence="2">
    <location>
        <position position="83"/>
    </location>
</feature>
<proteinExistence type="predicted"/>
<sequence length="83" mass="9368">RRRRGRKGVNRSSEMFHQSLDGENSSSASVSNDWKNWVVMQGNDQMVVDDVWGIGKAIRVKFRGDNANMFNVLSRAGNGKQRA</sequence>
<feature type="region of interest" description="Disordered" evidence="1">
    <location>
        <begin position="1"/>
        <end position="30"/>
    </location>
</feature>
<name>A0A392U1X0_9FABA</name>
<dbReference type="Proteomes" id="UP000265520">
    <property type="component" value="Unassembled WGS sequence"/>
</dbReference>
<dbReference type="AlphaFoldDB" id="A0A392U1X0"/>
<evidence type="ECO:0000313" key="2">
    <source>
        <dbReference type="EMBL" id="MCI66470.1"/>
    </source>
</evidence>